<feature type="domain" description="SH3" evidence="6">
    <location>
        <begin position="1084"/>
        <end position="1147"/>
    </location>
</feature>
<dbReference type="SUPFAM" id="SSF47473">
    <property type="entry name" value="EF-hand"/>
    <property type="match status" value="2"/>
</dbReference>
<evidence type="ECO:0000256" key="4">
    <source>
        <dbReference type="SAM" id="Coils"/>
    </source>
</evidence>
<dbReference type="CDD" id="cd00052">
    <property type="entry name" value="EH"/>
    <property type="match status" value="2"/>
</dbReference>
<dbReference type="Gene3D" id="1.10.238.10">
    <property type="entry name" value="EF-hand"/>
    <property type="match status" value="2"/>
</dbReference>
<dbReference type="PROSITE" id="PS00018">
    <property type="entry name" value="EF_HAND_1"/>
    <property type="match status" value="2"/>
</dbReference>
<dbReference type="PROSITE" id="PS50222">
    <property type="entry name" value="EF_HAND_2"/>
    <property type="match status" value="2"/>
</dbReference>
<reference evidence="9" key="1">
    <citation type="journal article" date="2020" name="Ecol. Evol.">
        <title>Genome structure and content of the rice root-knot nematode (Meloidogyne graminicola).</title>
        <authorList>
            <person name="Phan N.T."/>
            <person name="Danchin E.G.J."/>
            <person name="Klopp C."/>
            <person name="Perfus-Barbeoch L."/>
            <person name="Kozlowski D.K."/>
            <person name="Koutsovoulos G.D."/>
            <person name="Lopez-Roques C."/>
            <person name="Bouchez O."/>
            <person name="Zahm M."/>
            <person name="Besnard G."/>
            <person name="Bellafiore S."/>
        </authorList>
    </citation>
    <scope>NUCLEOTIDE SEQUENCE</scope>
    <source>
        <strain evidence="9">VN-18</strain>
    </source>
</reference>
<dbReference type="InterPro" id="IPR000261">
    <property type="entry name" value="EH_dom"/>
</dbReference>
<dbReference type="InterPro" id="IPR002048">
    <property type="entry name" value="EF_hand_dom"/>
</dbReference>
<feature type="domain" description="SH3" evidence="6">
    <location>
        <begin position="1017"/>
        <end position="1075"/>
    </location>
</feature>
<dbReference type="Gene3D" id="2.30.30.40">
    <property type="entry name" value="SH3 Domains"/>
    <property type="match status" value="5"/>
</dbReference>
<dbReference type="OrthoDB" id="2015333at2759"/>
<evidence type="ECO:0000256" key="5">
    <source>
        <dbReference type="SAM" id="MobiDB-lite"/>
    </source>
</evidence>
<dbReference type="InterPro" id="IPR018247">
    <property type="entry name" value="EF_Hand_1_Ca_BS"/>
</dbReference>
<protein>
    <recommendedName>
        <fullName evidence="11">Intersectin-1</fullName>
    </recommendedName>
</protein>
<dbReference type="PANTHER" id="PTHR11216:SF170">
    <property type="entry name" value="DYNAMIN ASSOCIATED PROTEIN 160, ISOFORM D"/>
    <property type="match status" value="1"/>
</dbReference>
<dbReference type="PROSITE" id="PS50002">
    <property type="entry name" value="SH3"/>
    <property type="match status" value="5"/>
</dbReference>
<dbReference type="GO" id="GO:0005737">
    <property type="term" value="C:cytoplasm"/>
    <property type="evidence" value="ECO:0007669"/>
    <property type="project" value="TreeGrafter"/>
</dbReference>
<dbReference type="SMART" id="SM00027">
    <property type="entry name" value="EH"/>
    <property type="match status" value="2"/>
</dbReference>
<evidence type="ECO:0000256" key="3">
    <source>
        <dbReference type="PROSITE-ProRule" id="PRU00192"/>
    </source>
</evidence>
<dbReference type="GO" id="GO:0042734">
    <property type="term" value="C:presynaptic membrane"/>
    <property type="evidence" value="ECO:0007669"/>
    <property type="project" value="TreeGrafter"/>
</dbReference>
<keyword evidence="4" id="KW-0175">Coiled coil</keyword>
<dbReference type="PROSITE" id="PS50031">
    <property type="entry name" value="EH"/>
    <property type="match status" value="2"/>
</dbReference>
<feature type="region of interest" description="Disordered" evidence="5">
    <location>
        <begin position="307"/>
        <end position="351"/>
    </location>
</feature>
<evidence type="ECO:0000256" key="2">
    <source>
        <dbReference type="ARBA" id="ARBA00022837"/>
    </source>
</evidence>
<dbReference type="InterPro" id="IPR001452">
    <property type="entry name" value="SH3_domain"/>
</dbReference>
<feature type="domain" description="EF-hand" evidence="8">
    <location>
        <begin position="77"/>
        <end position="112"/>
    </location>
</feature>
<evidence type="ECO:0000259" key="7">
    <source>
        <dbReference type="PROSITE" id="PS50031"/>
    </source>
</evidence>
<evidence type="ECO:0000256" key="1">
    <source>
        <dbReference type="ARBA" id="ARBA00022443"/>
    </source>
</evidence>
<feature type="domain" description="SH3" evidence="6">
    <location>
        <begin position="734"/>
        <end position="795"/>
    </location>
</feature>
<dbReference type="PANTHER" id="PTHR11216">
    <property type="entry name" value="EH DOMAIN"/>
    <property type="match status" value="1"/>
</dbReference>
<dbReference type="EMBL" id="JABEBT010000018">
    <property type="protein sequence ID" value="KAF7637702.1"/>
    <property type="molecule type" value="Genomic_DNA"/>
</dbReference>
<dbReference type="Proteomes" id="UP000605970">
    <property type="component" value="Unassembled WGS sequence"/>
</dbReference>
<dbReference type="SMART" id="SM00054">
    <property type="entry name" value="EFh"/>
    <property type="match status" value="2"/>
</dbReference>
<evidence type="ECO:0000259" key="8">
    <source>
        <dbReference type="PROSITE" id="PS50222"/>
    </source>
</evidence>
<dbReference type="PRINTS" id="PR00452">
    <property type="entry name" value="SH3DOMAIN"/>
</dbReference>
<feature type="domain" description="EH" evidence="7">
    <location>
        <begin position="214"/>
        <end position="303"/>
    </location>
</feature>
<dbReference type="SMART" id="SM00326">
    <property type="entry name" value="SH3"/>
    <property type="match status" value="5"/>
</dbReference>
<dbReference type="Pfam" id="PF14604">
    <property type="entry name" value="SH3_9"/>
    <property type="match status" value="2"/>
</dbReference>
<dbReference type="InterPro" id="IPR011992">
    <property type="entry name" value="EF-hand-dom_pair"/>
</dbReference>
<sequence length="1216" mass="137195">MMILPNNSTSSSSGYQTTMMSIGGSQVPSQNIVPANPSWIITDQEHKQNEGQFIVLRPVDGMIYGEQARPFFLKSGLPASALAQIWQLSDLNKDGKLDRLEFSIAMKLIRNSLLGLPLPTTLPDSMRRITGDIPTMKDQMQFNGGNSNFTIQRPQMPPRPMSTYGISTSYRQTPQVGSYSAAQTPTMPSSTFGPDLSFQMGTKEKGDWSLPQSSKLRFCQQFNQLDRGRIGLLTGQQARGVLAESFLPTQLLAQIWNMSDVNKDGCLGIEEFCTAQFLIEMVKSGYALPSKLPNELYAFCSRSKTVSPSTVLTPNDPDAPPPQKPGSGGGHFKTFEDKRRDNLDKGQAELDRRRQILRAEEERRRAEIERKEREEAERKERERQEYERRREAELEIQRRRELELEKERAAEEERLKAQREEARRRLELERIKDLEKIRIRDLENQLEVETEKATQIQQRNRTISFQIQALDERSQQLNGDVTSVRDKILEITQEIEGMRGLRDEKCAKIQELERKTKELTIQSERFGHENLQLQAECQRQFGKINEIDTIRKEAITVDEEITRIEEETKELGIKTDNQEKLVLEKRPVLEKSCSTFDSLRQEHKTLLDLYNKIRLEKYPNIQIQQSTSNITQPHYEIPPTGILSSASVRKTSKDNGSNASGFDDDFVSVFGTNTSENFVKQNIPNEENRNNRDENTCNEFYHQKPHSSMSRENSITATQQDTAHILLSATTAGLKTVKYKALYEFNARSSDELSLQPGDIILVFEGYQSEPGWLAGQIRDKVGWFPAAFAESTSVQLPTSAVLKKGSSLTGSPSTEPLAIIQEEGSEFTSIGTTAVEKQNVPFTADFSSAFSKSISLTDTTIGGIKVSNSLLATSRSAISFSAGASYDLPPCDDKSTAKSLPQYELPPSDEPVKDAETVLGIGIALYQWKARNEQEMTFGRGDLIEVLEQGELRWRGRLQKNRQIHGWFPKSYIKLGTTTLPGNGTHDSKTSDQQMNLETIGNNNGKMTNSSLNGTSSGEWFIALYQFDAVEPTDLSLKVGDRIWVTDQREQWWRGTCEGRTGIFPANYVQKSPVTGMIPTVKEKQTIGRAIAAFEANASNQISLQLGDIVLVHQITSSGWWEGELERNGKKHIGWFPGNYLQVISEHKNDVDVKPIAIAAFDYQAQHDDELSFKAGDLIEVLDNSDSQWWRDENKVTNNNNSHYSFQLILSSFGD</sequence>
<feature type="domain" description="SH3" evidence="6">
    <location>
        <begin position="1153"/>
        <end position="1216"/>
    </location>
</feature>
<keyword evidence="1 3" id="KW-0728">SH3 domain</keyword>
<dbReference type="GO" id="GO:0150007">
    <property type="term" value="P:clathrin-dependent synaptic vesicle endocytosis"/>
    <property type="evidence" value="ECO:0007669"/>
    <property type="project" value="TreeGrafter"/>
</dbReference>
<organism evidence="9 10">
    <name type="scientific">Meloidogyne graminicola</name>
    <dbReference type="NCBI Taxonomy" id="189291"/>
    <lineage>
        <taxon>Eukaryota</taxon>
        <taxon>Metazoa</taxon>
        <taxon>Ecdysozoa</taxon>
        <taxon>Nematoda</taxon>
        <taxon>Chromadorea</taxon>
        <taxon>Rhabditida</taxon>
        <taxon>Tylenchina</taxon>
        <taxon>Tylenchomorpha</taxon>
        <taxon>Tylenchoidea</taxon>
        <taxon>Meloidogynidae</taxon>
        <taxon>Meloidogyninae</taxon>
        <taxon>Meloidogyne</taxon>
    </lineage>
</organism>
<evidence type="ECO:0000313" key="9">
    <source>
        <dbReference type="EMBL" id="KAF7637702.1"/>
    </source>
</evidence>
<feature type="compositionally biased region" description="Basic and acidic residues" evidence="5">
    <location>
        <begin position="333"/>
        <end position="351"/>
    </location>
</feature>
<dbReference type="InterPro" id="IPR036028">
    <property type="entry name" value="SH3-like_dom_sf"/>
</dbReference>
<dbReference type="AlphaFoldDB" id="A0A8S9ZXN1"/>
<dbReference type="Pfam" id="PF07653">
    <property type="entry name" value="SH3_2"/>
    <property type="match status" value="1"/>
</dbReference>
<feature type="domain" description="EF-hand" evidence="8">
    <location>
        <begin position="247"/>
        <end position="282"/>
    </location>
</feature>
<gene>
    <name evidence="9" type="ORF">Mgra_00002962</name>
</gene>
<comment type="caution">
    <text evidence="9">The sequence shown here is derived from an EMBL/GenBank/DDBJ whole genome shotgun (WGS) entry which is preliminary data.</text>
</comment>
<feature type="domain" description="SH3" evidence="6">
    <location>
        <begin position="918"/>
        <end position="979"/>
    </location>
</feature>
<feature type="domain" description="EH" evidence="7">
    <location>
        <begin position="55"/>
        <end position="126"/>
    </location>
</feature>
<name>A0A8S9ZXN1_9BILA</name>
<feature type="coiled-coil region" evidence="4">
    <location>
        <begin position="495"/>
        <end position="567"/>
    </location>
</feature>
<dbReference type="GO" id="GO:0060090">
    <property type="term" value="F:molecular adaptor activity"/>
    <property type="evidence" value="ECO:0007669"/>
    <property type="project" value="TreeGrafter"/>
</dbReference>
<dbReference type="SUPFAM" id="SSF50044">
    <property type="entry name" value="SH3-domain"/>
    <property type="match status" value="5"/>
</dbReference>
<feature type="region of interest" description="Disordered" evidence="5">
    <location>
        <begin position="364"/>
        <end position="390"/>
    </location>
</feature>
<proteinExistence type="predicted"/>
<dbReference type="GO" id="GO:0097708">
    <property type="term" value="C:intracellular vesicle"/>
    <property type="evidence" value="ECO:0007669"/>
    <property type="project" value="TreeGrafter"/>
</dbReference>
<evidence type="ECO:0008006" key="11">
    <source>
        <dbReference type="Google" id="ProtNLM"/>
    </source>
</evidence>
<evidence type="ECO:0000259" key="6">
    <source>
        <dbReference type="PROSITE" id="PS50002"/>
    </source>
</evidence>
<keyword evidence="10" id="KW-1185">Reference proteome</keyword>
<keyword evidence="2" id="KW-0106">Calcium</keyword>
<dbReference type="CDD" id="cd11836">
    <property type="entry name" value="SH3_Intersectin_1"/>
    <property type="match status" value="1"/>
</dbReference>
<dbReference type="Pfam" id="PF00018">
    <property type="entry name" value="SH3_1"/>
    <property type="match status" value="2"/>
</dbReference>
<accession>A0A8S9ZXN1</accession>
<dbReference type="Pfam" id="PF12763">
    <property type="entry name" value="EH"/>
    <property type="match status" value="2"/>
</dbReference>
<dbReference type="GO" id="GO:0005509">
    <property type="term" value="F:calcium ion binding"/>
    <property type="evidence" value="ECO:0007669"/>
    <property type="project" value="InterPro"/>
</dbReference>
<evidence type="ECO:0000313" key="10">
    <source>
        <dbReference type="Proteomes" id="UP000605970"/>
    </source>
</evidence>